<protein>
    <submittedName>
        <fullName evidence="3">Uncharacterized protein</fullName>
    </submittedName>
</protein>
<evidence type="ECO:0000313" key="3">
    <source>
        <dbReference type="EMBL" id="KAL0473633.1"/>
    </source>
</evidence>
<keyword evidence="2" id="KW-0472">Membrane</keyword>
<evidence type="ECO:0000256" key="2">
    <source>
        <dbReference type="SAM" id="Phobius"/>
    </source>
</evidence>
<comment type="caution">
    <text evidence="3">The sequence shown here is derived from an EMBL/GenBank/DDBJ whole genome shotgun (WGS) entry which is preliminary data.</text>
</comment>
<dbReference type="EMBL" id="JAVLET010000002">
    <property type="protein sequence ID" value="KAL0473633.1"/>
    <property type="molecule type" value="Genomic_DNA"/>
</dbReference>
<feature type="transmembrane region" description="Helical" evidence="2">
    <location>
        <begin position="148"/>
        <end position="169"/>
    </location>
</feature>
<accession>A0ABR3DLT9</accession>
<sequence>MPGLAATSGLPLSLHNGNPRGNGHSGTACTCTRRRIAWTPRFPRRVCDECDLATLTFHSASNPEPRCLLDTAFLSLGAPLGGRRDVHFFQIPGQGHVTVLIEETARTIFVAPVIPFTEPSPISCAWGHVHPTERWKHSNISLSHKTKFVHSLTVFFLFVITCALLPSGLEVLHCVVVVKLNNIGLLQAFLGLGLVLFRLMMRVKVQWTRLHCGPIASSYPQSNSPTSRDVMDCDYLMC</sequence>
<reference evidence="3 4" key="1">
    <citation type="submission" date="2023-09" db="EMBL/GenBank/DDBJ databases">
        <title>Multi-omics analysis of a traditional fermented food reveals byproduct-associated fungal strains for waste-to-food upcycling.</title>
        <authorList>
            <consortium name="Lawrence Berkeley National Laboratory"/>
            <person name="Rekdal V.M."/>
            <person name="Villalobos-Escobedo J.M."/>
            <person name="Rodriguez-Valeron N."/>
            <person name="Garcia M.O."/>
            <person name="Vasquez D.P."/>
            <person name="Damayanti I."/>
            <person name="Sorensen P.M."/>
            <person name="Baidoo E.E."/>
            <person name="De Carvalho A.C."/>
            <person name="Riley R."/>
            <person name="Lipzen A."/>
            <person name="He G."/>
            <person name="Yan M."/>
            <person name="Haridas S."/>
            <person name="Daum C."/>
            <person name="Yoshinaga Y."/>
            <person name="Ng V."/>
            <person name="Grigoriev I.V."/>
            <person name="Munk R."/>
            <person name="Nuraida L."/>
            <person name="Wijaya C.H."/>
            <person name="Morales P.-C."/>
            <person name="Keasling J.D."/>
        </authorList>
    </citation>
    <scope>NUCLEOTIDE SEQUENCE [LARGE SCALE GENOMIC DNA]</scope>
    <source>
        <strain evidence="3 4">FGSC 2613</strain>
    </source>
</reference>
<feature type="transmembrane region" description="Helical" evidence="2">
    <location>
        <begin position="181"/>
        <end position="201"/>
    </location>
</feature>
<keyword evidence="4" id="KW-1185">Reference proteome</keyword>
<evidence type="ECO:0000313" key="4">
    <source>
        <dbReference type="Proteomes" id="UP001451303"/>
    </source>
</evidence>
<gene>
    <name evidence="3" type="ORF">QR685DRAFT_569666</name>
</gene>
<dbReference type="Proteomes" id="UP001451303">
    <property type="component" value="Unassembled WGS sequence"/>
</dbReference>
<proteinExistence type="predicted"/>
<evidence type="ECO:0000256" key="1">
    <source>
        <dbReference type="SAM" id="MobiDB-lite"/>
    </source>
</evidence>
<name>A0ABR3DLT9_NEUIN</name>
<keyword evidence="2" id="KW-0812">Transmembrane</keyword>
<organism evidence="3 4">
    <name type="scientific">Neurospora intermedia</name>
    <dbReference type="NCBI Taxonomy" id="5142"/>
    <lineage>
        <taxon>Eukaryota</taxon>
        <taxon>Fungi</taxon>
        <taxon>Dikarya</taxon>
        <taxon>Ascomycota</taxon>
        <taxon>Pezizomycotina</taxon>
        <taxon>Sordariomycetes</taxon>
        <taxon>Sordariomycetidae</taxon>
        <taxon>Sordariales</taxon>
        <taxon>Sordariaceae</taxon>
        <taxon>Neurospora</taxon>
    </lineage>
</organism>
<keyword evidence="2" id="KW-1133">Transmembrane helix</keyword>
<feature type="region of interest" description="Disordered" evidence="1">
    <location>
        <begin position="1"/>
        <end position="26"/>
    </location>
</feature>